<organism evidence="1 2">
    <name type="scientific">Avena sativa</name>
    <name type="common">Oat</name>
    <dbReference type="NCBI Taxonomy" id="4498"/>
    <lineage>
        <taxon>Eukaryota</taxon>
        <taxon>Viridiplantae</taxon>
        <taxon>Streptophyta</taxon>
        <taxon>Embryophyta</taxon>
        <taxon>Tracheophyta</taxon>
        <taxon>Spermatophyta</taxon>
        <taxon>Magnoliopsida</taxon>
        <taxon>Liliopsida</taxon>
        <taxon>Poales</taxon>
        <taxon>Poaceae</taxon>
        <taxon>BOP clade</taxon>
        <taxon>Pooideae</taxon>
        <taxon>Poodae</taxon>
        <taxon>Poeae</taxon>
        <taxon>Poeae Chloroplast Group 1 (Aveneae type)</taxon>
        <taxon>Aveninae</taxon>
        <taxon>Avena</taxon>
    </lineage>
</organism>
<reference evidence="1" key="2">
    <citation type="submission" date="2025-09" db="UniProtKB">
        <authorList>
            <consortium name="EnsemblPlants"/>
        </authorList>
    </citation>
    <scope>IDENTIFICATION</scope>
</reference>
<dbReference type="EnsemblPlants" id="AVESA.00010b.r2.3CG0459640.1">
    <property type="protein sequence ID" value="AVESA.00010b.r2.3CG0459640.1.CDS.1"/>
    <property type="gene ID" value="AVESA.00010b.r2.3CG0459640"/>
</dbReference>
<accession>A0ACD5VK78</accession>
<evidence type="ECO:0000313" key="2">
    <source>
        <dbReference type="Proteomes" id="UP001732700"/>
    </source>
</evidence>
<name>A0ACD5VK78_AVESA</name>
<evidence type="ECO:0000313" key="1">
    <source>
        <dbReference type="EnsemblPlants" id="AVESA.00010b.r2.3CG0459640.1.CDS.1"/>
    </source>
</evidence>
<reference evidence="1" key="1">
    <citation type="submission" date="2021-05" db="EMBL/GenBank/DDBJ databases">
        <authorList>
            <person name="Scholz U."/>
            <person name="Mascher M."/>
            <person name="Fiebig A."/>
        </authorList>
    </citation>
    <scope>NUCLEOTIDE SEQUENCE [LARGE SCALE GENOMIC DNA]</scope>
</reference>
<keyword evidence="2" id="KW-1185">Reference proteome</keyword>
<dbReference type="Proteomes" id="UP001732700">
    <property type="component" value="Chromosome 3C"/>
</dbReference>
<proteinExistence type="predicted"/>
<sequence>MEKTCKFFLAMLIYILSPRCNSADATDALFPGQVLSGNNTLTSKNGAFQLGFNCVYPPCSDWTPLGIWYVGSPICKPLLVWKYTNFHLSDPWTSFFSLSQHGNNLQLTSLTPDYTIILDNGNLVVRDQVNSSLSSWQSFNNLGDILLPGGWLGLNGPQMFSSEFNGSCVTSSYLVRNKDQPKGFTIFQSFCSTGSGLHYSGAFPSWMGFLEDEDTLFLSNNSDFYVRLDSDGTLSAAKLGGCGTLLWSAPKSDYSQEESYSMQHKSRSKIKTIALTTTAIGVLILLMLIGLVLFWIRRKRIERPLNCSSTLIVFSELQIKKATKSFSEKIGEGGFGCVFKGALPGIPLVAVKKLNCVAQGEKEFRAEVRTIGIIRHINLVRLFGFCAQGRSRFLVYEYMENGSLNSHLFSKSSAQLTWDLRYRIALGTARGLAYIHEECRECIIHCDMKPDNVLLDAEFCPKIADFGMAKLVGRDFSRALTTMRGTIGYLAPEWIYGLPITHKADVYSYGMMLLEIISGRRNANKCMEGMYSYFPLFAATKVNEGDTICLLDPRLEGQANTEQLNKACRIACWCIQDAEDHRPMMGQVVRMLEGVMEVETPPIPKSFQNYFGMEDYCVGTNLD</sequence>
<protein>
    <submittedName>
        <fullName evidence="1">Uncharacterized protein</fullName>
    </submittedName>
</protein>